<evidence type="ECO:0000313" key="3">
    <source>
        <dbReference type="Proteomes" id="UP001598251"/>
    </source>
</evidence>
<comment type="caution">
    <text evidence="2">The sequence shown here is derived from an EMBL/GenBank/DDBJ whole genome shotgun (WGS) entry which is preliminary data.</text>
</comment>
<keyword evidence="3" id="KW-1185">Reference proteome</keyword>
<sequence length="190" mass="21321">MRTGTTYTRHFQTATETKQHELLGLDLGEGTPRRALILGLVLFAAWVGLLLLLFGLPSEITFTLYLLPPLLTTYYGTQRSTKLDRRWNIANWAITVRYLVLGHRPIISGGRRAATRSEWLPRRARWASRTEFLLDTALGPLVERWLGEDADVPAGAGAPIRLDARPRLYGPDAVVKAYGRKALAQQGDKR</sequence>
<dbReference type="EMBL" id="JBHXOF010000033">
    <property type="protein sequence ID" value="MFD4217541.1"/>
    <property type="molecule type" value="Genomic_DNA"/>
</dbReference>
<keyword evidence="1" id="KW-0472">Membrane</keyword>
<evidence type="ECO:0000313" key="2">
    <source>
        <dbReference type="EMBL" id="MFD4217541.1"/>
    </source>
</evidence>
<keyword evidence="1" id="KW-1133">Transmembrane helix</keyword>
<accession>A0ABW6EYK8</accession>
<proteinExistence type="predicted"/>
<evidence type="ECO:0000256" key="1">
    <source>
        <dbReference type="SAM" id="Phobius"/>
    </source>
</evidence>
<feature type="transmembrane region" description="Helical" evidence="1">
    <location>
        <begin position="35"/>
        <end position="54"/>
    </location>
</feature>
<protein>
    <recommendedName>
        <fullName evidence="4">Integral membrane protein</fullName>
    </recommendedName>
</protein>
<dbReference type="Proteomes" id="UP001598251">
    <property type="component" value="Unassembled WGS sequence"/>
</dbReference>
<name>A0ABW6EYK8_9ACTN</name>
<evidence type="ECO:0008006" key="4">
    <source>
        <dbReference type="Google" id="ProtNLM"/>
    </source>
</evidence>
<organism evidence="2 3">
    <name type="scientific">Streptomyces sindenensis</name>
    <dbReference type="NCBI Taxonomy" id="67363"/>
    <lineage>
        <taxon>Bacteria</taxon>
        <taxon>Bacillati</taxon>
        <taxon>Actinomycetota</taxon>
        <taxon>Actinomycetes</taxon>
        <taxon>Kitasatosporales</taxon>
        <taxon>Streptomycetaceae</taxon>
        <taxon>Streptomyces</taxon>
    </lineage>
</organism>
<reference evidence="2 3" key="1">
    <citation type="submission" date="2024-09" db="EMBL/GenBank/DDBJ databases">
        <title>The Natural Products Discovery Center: Release of the First 8490 Sequenced Strains for Exploring Actinobacteria Biosynthetic Diversity.</title>
        <authorList>
            <person name="Kalkreuter E."/>
            <person name="Kautsar S.A."/>
            <person name="Yang D."/>
            <person name="Bader C.D."/>
            <person name="Teijaro C.N."/>
            <person name="Fluegel L."/>
            <person name="Davis C.M."/>
            <person name="Simpson J.R."/>
            <person name="Lauterbach L."/>
            <person name="Steele A.D."/>
            <person name="Gui C."/>
            <person name="Meng S."/>
            <person name="Li G."/>
            <person name="Viehrig K."/>
            <person name="Ye F."/>
            <person name="Su P."/>
            <person name="Kiefer A.F."/>
            <person name="Nichols A."/>
            <person name="Cepeda A.J."/>
            <person name="Yan W."/>
            <person name="Fan B."/>
            <person name="Jiang Y."/>
            <person name="Adhikari A."/>
            <person name="Zheng C.-J."/>
            <person name="Schuster L."/>
            <person name="Cowan T.M."/>
            <person name="Smanski M.J."/>
            <person name="Chevrette M.G."/>
            <person name="De Carvalho L.P.S."/>
            <person name="Shen B."/>
        </authorList>
    </citation>
    <scope>NUCLEOTIDE SEQUENCE [LARGE SCALE GENOMIC DNA]</scope>
    <source>
        <strain evidence="2 3">NPDC058546</strain>
    </source>
</reference>
<gene>
    <name evidence="2" type="ORF">ACFWSS_32215</name>
</gene>
<keyword evidence="1" id="KW-0812">Transmembrane</keyword>
<dbReference type="RefSeq" id="WP_382830894.1">
    <property type="nucleotide sequence ID" value="NZ_JBHXLY010000046.1"/>
</dbReference>